<evidence type="ECO:0000256" key="3">
    <source>
        <dbReference type="ARBA" id="ARBA00023180"/>
    </source>
</evidence>
<dbReference type="PROSITE" id="PS50835">
    <property type="entry name" value="IG_LIKE"/>
    <property type="match status" value="1"/>
</dbReference>
<keyword evidence="2" id="KW-1015">Disulfide bond</keyword>
<reference evidence="8" key="2">
    <citation type="journal article" date="2013" name="Nat. Commun.">
        <title>Genome of the Chinese tree shrew.</title>
        <authorList>
            <person name="Fan Y."/>
            <person name="Huang Z.Y."/>
            <person name="Cao C.C."/>
            <person name="Chen C.S."/>
            <person name="Chen Y.X."/>
            <person name="Fan D.D."/>
            <person name="He J."/>
            <person name="Hou H.L."/>
            <person name="Hu L."/>
            <person name="Hu X.T."/>
            <person name="Jiang X.T."/>
            <person name="Lai R."/>
            <person name="Lang Y.S."/>
            <person name="Liang B."/>
            <person name="Liao S.G."/>
            <person name="Mu D."/>
            <person name="Ma Y.Y."/>
            <person name="Niu Y.Y."/>
            <person name="Sun X.Q."/>
            <person name="Xia J.Q."/>
            <person name="Xiao J."/>
            <person name="Xiong Z.Q."/>
            <person name="Xu L."/>
            <person name="Yang L."/>
            <person name="Zhang Y."/>
            <person name="Zhao W."/>
            <person name="Zhao X.D."/>
            <person name="Zheng Y.T."/>
            <person name="Zhou J.M."/>
            <person name="Zhu Y.B."/>
            <person name="Zhang G.J."/>
            <person name="Wang J."/>
            <person name="Yao Y.G."/>
        </authorList>
    </citation>
    <scope>NUCLEOTIDE SEQUENCE [LARGE SCALE GENOMIC DNA]</scope>
</reference>
<keyword evidence="4" id="KW-0393">Immunoglobulin domain</keyword>
<dbReference type="InterPro" id="IPR007110">
    <property type="entry name" value="Ig-like_dom"/>
</dbReference>
<dbReference type="Proteomes" id="UP000011518">
    <property type="component" value="Unassembled WGS sequence"/>
</dbReference>
<dbReference type="SUPFAM" id="SSF48726">
    <property type="entry name" value="Immunoglobulin"/>
    <property type="match status" value="1"/>
</dbReference>
<keyword evidence="5" id="KW-1133">Transmembrane helix</keyword>
<proteinExistence type="predicted"/>
<evidence type="ECO:0000256" key="5">
    <source>
        <dbReference type="SAM" id="Phobius"/>
    </source>
</evidence>
<dbReference type="InterPro" id="IPR036179">
    <property type="entry name" value="Ig-like_dom_sf"/>
</dbReference>
<gene>
    <name evidence="7" type="ORF">TREES_T100022031</name>
</gene>
<dbReference type="Gene3D" id="2.60.40.10">
    <property type="entry name" value="Immunoglobulins"/>
    <property type="match status" value="1"/>
</dbReference>
<evidence type="ECO:0000256" key="1">
    <source>
        <dbReference type="ARBA" id="ARBA00022729"/>
    </source>
</evidence>
<dbReference type="AlphaFoldDB" id="L8Y2N2"/>
<keyword evidence="5" id="KW-0812">Transmembrane</keyword>
<keyword evidence="3" id="KW-0325">Glycoprotein</keyword>
<feature type="transmembrane region" description="Helical" evidence="5">
    <location>
        <begin position="114"/>
        <end position="135"/>
    </location>
</feature>
<dbReference type="InterPro" id="IPR013106">
    <property type="entry name" value="Ig_V-set"/>
</dbReference>
<evidence type="ECO:0000256" key="2">
    <source>
        <dbReference type="ARBA" id="ARBA00023157"/>
    </source>
</evidence>
<evidence type="ECO:0000256" key="4">
    <source>
        <dbReference type="ARBA" id="ARBA00023319"/>
    </source>
</evidence>
<protein>
    <submittedName>
        <fullName evidence="7">Tyrosine-protein phosphatase non-receptor type substrate 1</fullName>
    </submittedName>
</protein>
<dbReference type="EMBL" id="KB366745">
    <property type="protein sequence ID" value="ELV10653.1"/>
    <property type="molecule type" value="Genomic_DNA"/>
</dbReference>
<dbReference type="InterPro" id="IPR051755">
    <property type="entry name" value="Ig-like_CS_Receptor"/>
</dbReference>
<dbReference type="FunFam" id="2.60.40.10:FF:000295">
    <property type="entry name" value="Tyrosine-protein phosphatase non-receptor type substrate 1"/>
    <property type="match status" value="1"/>
</dbReference>
<dbReference type="InterPro" id="IPR013783">
    <property type="entry name" value="Ig-like_fold"/>
</dbReference>
<dbReference type="InParanoid" id="L8Y2N2"/>
<dbReference type="FunCoup" id="L8Y2N2">
    <property type="interactions" value="96"/>
</dbReference>
<keyword evidence="7" id="KW-0675">Receptor</keyword>
<keyword evidence="8" id="KW-1185">Reference proteome</keyword>
<reference evidence="8" key="1">
    <citation type="submission" date="2012-07" db="EMBL/GenBank/DDBJ databases">
        <title>Genome of the Chinese tree shrew, a rising model animal genetically related to primates.</title>
        <authorList>
            <person name="Zhang G."/>
            <person name="Fan Y."/>
            <person name="Yao Y."/>
            <person name="Huang Z."/>
        </authorList>
    </citation>
    <scope>NUCLEOTIDE SEQUENCE [LARGE SCALE GENOMIC DNA]</scope>
</reference>
<keyword evidence="5" id="KW-0472">Membrane</keyword>
<name>L8Y2N2_TUPCH</name>
<feature type="domain" description="Ig-like" evidence="6">
    <location>
        <begin position="1"/>
        <end position="82"/>
    </location>
</feature>
<keyword evidence="1" id="KW-0732">Signal</keyword>
<sequence>MMNSCFVFPPGAAGQELQVIQPDTAVSVWFKGERTDRQLIYKLRGGPFPRVTPVADITKRNNTDFSIRISDITPADAGTYYCVKYRRETSGDMEFKSGRGTELSVHGTESPTSILIALLLVPKVLLAVSVSAVHIHKKWKDRQ</sequence>
<dbReference type="Pfam" id="PF07686">
    <property type="entry name" value="V-set"/>
    <property type="match status" value="1"/>
</dbReference>
<accession>L8Y2N2</accession>
<evidence type="ECO:0000259" key="6">
    <source>
        <dbReference type="PROSITE" id="PS50835"/>
    </source>
</evidence>
<evidence type="ECO:0000313" key="7">
    <source>
        <dbReference type="EMBL" id="ELV10653.1"/>
    </source>
</evidence>
<dbReference type="PANTHER" id="PTHR19971">
    <property type="entry name" value="SIGNAL-REGULATORY PROTEIN BETA"/>
    <property type="match status" value="1"/>
</dbReference>
<organism evidence="7 8">
    <name type="scientific">Tupaia chinensis</name>
    <name type="common">Chinese tree shrew</name>
    <name type="synonym">Tupaia belangeri chinensis</name>
    <dbReference type="NCBI Taxonomy" id="246437"/>
    <lineage>
        <taxon>Eukaryota</taxon>
        <taxon>Metazoa</taxon>
        <taxon>Chordata</taxon>
        <taxon>Craniata</taxon>
        <taxon>Vertebrata</taxon>
        <taxon>Euteleostomi</taxon>
        <taxon>Mammalia</taxon>
        <taxon>Eutheria</taxon>
        <taxon>Euarchontoglires</taxon>
        <taxon>Scandentia</taxon>
        <taxon>Tupaiidae</taxon>
        <taxon>Tupaia</taxon>
    </lineage>
</organism>
<evidence type="ECO:0000313" key="8">
    <source>
        <dbReference type="Proteomes" id="UP000011518"/>
    </source>
</evidence>